<feature type="compositionally biased region" description="Pro residues" evidence="1">
    <location>
        <begin position="59"/>
        <end position="73"/>
    </location>
</feature>
<keyword evidence="3" id="KW-1185">Reference proteome</keyword>
<name>A0AAV5CKG1_ELECO</name>
<dbReference type="EMBL" id="BQKI01000007">
    <property type="protein sequence ID" value="GJM98451.1"/>
    <property type="molecule type" value="Genomic_DNA"/>
</dbReference>
<comment type="caution">
    <text evidence="2">The sequence shown here is derived from an EMBL/GenBank/DDBJ whole genome shotgun (WGS) entry which is preliminary data.</text>
</comment>
<dbReference type="AlphaFoldDB" id="A0AAV5CKG1"/>
<evidence type="ECO:0000313" key="3">
    <source>
        <dbReference type="Proteomes" id="UP001054889"/>
    </source>
</evidence>
<feature type="region of interest" description="Disordered" evidence="1">
    <location>
        <begin position="37"/>
        <end position="75"/>
    </location>
</feature>
<organism evidence="2 3">
    <name type="scientific">Eleusine coracana subsp. coracana</name>
    <dbReference type="NCBI Taxonomy" id="191504"/>
    <lineage>
        <taxon>Eukaryota</taxon>
        <taxon>Viridiplantae</taxon>
        <taxon>Streptophyta</taxon>
        <taxon>Embryophyta</taxon>
        <taxon>Tracheophyta</taxon>
        <taxon>Spermatophyta</taxon>
        <taxon>Magnoliopsida</taxon>
        <taxon>Liliopsida</taxon>
        <taxon>Poales</taxon>
        <taxon>Poaceae</taxon>
        <taxon>PACMAD clade</taxon>
        <taxon>Chloridoideae</taxon>
        <taxon>Cynodonteae</taxon>
        <taxon>Eleusininae</taxon>
        <taxon>Eleusine</taxon>
    </lineage>
</organism>
<gene>
    <name evidence="2" type="primary">ga15465</name>
    <name evidence="2" type="ORF">PR202_ga15465</name>
</gene>
<proteinExistence type="predicted"/>
<dbReference type="Proteomes" id="UP001054889">
    <property type="component" value="Unassembled WGS sequence"/>
</dbReference>
<evidence type="ECO:0000313" key="2">
    <source>
        <dbReference type="EMBL" id="GJM98451.1"/>
    </source>
</evidence>
<reference evidence="2" key="1">
    <citation type="journal article" date="2018" name="DNA Res.">
        <title>Multiple hybrid de novo genome assembly of finger millet, an orphan allotetraploid crop.</title>
        <authorList>
            <person name="Hatakeyama M."/>
            <person name="Aluri S."/>
            <person name="Balachadran M.T."/>
            <person name="Sivarajan S.R."/>
            <person name="Patrignani A."/>
            <person name="Gruter S."/>
            <person name="Poveda L."/>
            <person name="Shimizu-Inatsugi R."/>
            <person name="Baeten J."/>
            <person name="Francoijs K.J."/>
            <person name="Nataraja K.N."/>
            <person name="Reddy Y.A.N."/>
            <person name="Phadnis S."/>
            <person name="Ravikumar R.L."/>
            <person name="Schlapbach R."/>
            <person name="Sreeman S.M."/>
            <person name="Shimizu K.K."/>
        </authorList>
    </citation>
    <scope>NUCLEOTIDE SEQUENCE</scope>
</reference>
<reference evidence="2" key="2">
    <citation type="submission" date="2021-12" db="EMBL/GenBank/DDBJ databases">
        <title>Resequencing data analysis of finger millet.</title>
        <authorList>
            <person name="Hatakeyama M."/>
            <person name="Aluri S."/>
            <person name="Balachadran M.T."/>
            <person name="Sivarajan S.R."/>
            <person name="Poveda L."/>
            <person name="Shimizu-Inatsugi R."/>
            <person name="Schlapbach R."/>
            <person name="Sreeman S.M."/>
            <person name="Shimizu K.K."/>
        </authorList>
    </citation>
    <scope>NUCLEOTIDE SEQUENCE</scope>
</reference>
<sequence>MPVPLPDARAGWQWQWQISLLPRRLSSFPVPSLKRPSLKYSRGDGQVASGKPFSSIFSPSPPPPPVSSPPARPFQPRMMRRACTAGRGAAGGRRLCVVAGGSGRPFRPGNGDLFCAAL</sequence>
<protein>
    <submittedName>
        <fullName evidence="2">Uncharacterized protein</fullName>
    </submittedName>
</protein>
<evidence type="ECO:0000256" key="1">
    <source>
        <dbReference type="SAM" id="MobiDB-lite"/>
    </source>
</evidence>
<accession>A0AAV5CKG1</accession>